<protein>
    <submittedName>
        <fullName evidence="1">Uncharacterized protein</fullName>
    </submittedName>
</protein>
<organism evidence="1 2">
    <name type="scientific">Flavobacterium collinsii</name>
    <dbReference type="NCBI Taxonomy" id="1114861"/>
    <lineage>
        <taxon>Bacteria</taxon>
        <taxon>Pseudomonadati</taxon>
        <taxon>Bacteroidota</taxon>
        <taxon>Flavobacteriia</taxon>
        <taxon>Flavobacteriales</taxon>
        <taxon>Flavobacteriaceae</taxon>
        <taxon>Flavobacterium</taxon>
    </lineage>
</organism>
<gene>
    <name evidence="1" type="ORF">TRV642_0816</name>
</gene>
<proteinExistence type="predicted"/>
<name>A0A9W4TES0_9FLAO</name>
<reference evidence="1" key="1">
    <citation type="submission" date="2022-09" db="EMBL/GenBank/DDBJ databases">
        <authorList>
            <person name="Duchaud E."/>
        </authorList>
    </citation>
    <scope>NUCLEOTIDE SEQUENCE</scope>
    <source>
        <strain evidence="1">TRV642</strain>
    </source>
</reference>
<sequence length="54" mass="6221">MWARLSTKYAQDARGTINVFQNAQQGVGMQSIWRLHEYPALLKNPNVTGVIFHY</sequence>
<evidence type="ECO:0000313" key="2">
    <source>
        <dbReference type="Proteomes" id="UP001152749"/>
    </source>
</evidence>
<dbReference type="AlphaFoldDB" id="A0A9W4TES0"/>
<evidence type="ECO:0000313" key="1">
    <source>
        <dbReference type="EMBL" id="CAI2765850.1"/>
    </source>
</evidence>
<dbReference type="EMBL" id="OX336425">
    <property type="protein sequence ID" value="CAI2765850.1"/>
    <property type="molecule type" value="Genomic_DNA"/>
</dbReference>
<dbReference type="Proteomes" id="UP001152749">
    <property type="component" value="Chromosome"/>
</dbReference>
<accession>A0A9W4TES0</accession>
<dbReference type="KEGG" id="fcs:TRV642_0816"/>
<dbReference type="SUPFAM" id="SSF52309">
    <property type="entry name" value="N-(deoxy)ribosyltransferase-like"/>
    <property type="match status" value="1"/>
</dbReference>